<dbReference type="GeneID" id="18757959"/>
<evidence type="ECO:0000313" key="7">
    <source>
        <dbReference type="EMBL" id="EKD20072.1"/>
    </source>
</evidence>
<evidence type="ECO:0000256" key="3">
    <source>
        <dbReference type="ARBA" id="ARBA00022630"/>
    </source>
</evidence>
<dbReference type="Proteomes" id="UP000006753">
    <property type="component" value="Unassembled WGS sequence"/>
</dbReference>
<dbReference type="GO" id="GO:0005737">
    <property type="term" value="C:cytoplasm"/>
    <property type="evidence" value="ECO:0007669"/>
    <property type="project" value="TreeGrafter"/>
</dbReference>
<protein>
    <submittedName>
        <fullName evidence="7">D-amino acid oxidase</fullName>
    </submittedName>
</protein>
<dbReference type="KEGG" id="mbe:MBM_02024"/>
<comment type="cofactor">
    <cofactor evidence="1">
        <name>FAD</name>
        <dbReference type="ChEBI" id="CHEBI:57692"/>
    </cofactor>
</comment>
<proteinExistence type="inferred from homology"/>
<gene>
    <name evidence="7" type="ORF">MBM_02024</name>
</gene>
<dbReference type="RefSeq" id="XP_007289913.1">
    <property type="nucleotide sequence ID" value="XM_007289851.1"/>
</dbReference>
<reference evidence="7 8" key="1">
    <citation type="journal article" date="2012" name="BMC Genomics">
        <title>Sequencing the genome of Marssonina brunnea reveals fungus-poplar co-evolution.</title>
        <authorList>
            <person name="Zhu S."/>
            <person name="Cao Y.-Z."/>
            <person name="Jiang C."/>
            <person name="Tan B.-Y."/>
            <person name="Wang Z."/>
            <person name="Feng S."/>
            <person name="Zhang L."/>
            <person name="Su X.-H."/>
            <person name="Brejova B."/>
            <person name="Vinar T."/>
            <person name="Xu M."/>
            <person name="Wang M.-X."/>
            <person name="Zhang S.-G."/>
            <person name="Huang M.-R."/>
            <person name="Wu R."/>
            <person name="Zhou Y."/>
        </authorList>
    </citation>
    <scope>NUCLEOTIDE SEQUENCE [LARGE SCALE GENOMIC DNA]</scope>
    <source>
        <strain evidence="7 8">MB_m1</strain>
    </source>
</reference>
<evidence type="ECO:0000256" key="1">
    <source>
        <dbReference type="ARBA" id="ARBA00001974"/>
    </source>
</evidence>
<dbReference type="InParanoid" id="K1X4R0"/>
<keyword evidence="8" id="KW-1185">Reference proteome</keyword>
<dbReference type="AlphaFoldDB" id="K1X4R0"/>
<dbReference type="EMBL" id="JH921430">
    <property type="protein sequence ID" value="EKD20072.1"/>
    <property type="molecule type" value="Genomic_DNA"/>
</dbReference>
<keyword evidence="4" id="KW-0274">FAD</keyword>
<evidence type="ECO:0000256" key="2">
    <source>
        <dbReference type="ARBA" id="ARBA00006730"/>
    </source>
</evidence>
<dbReference type="OrthoDB" id="409956at2759"/>
<organism evidence="7 8">
    <name type="scientific">Marssonina brunnea f. sp. multigermtubi (strain MB_m1)</name>
    <name type="common">Marssonina leaf spot fungus</name>
    <dbReference type="NCBI Taxonomy" id="1072389"/>
    <lineage>
        <taxon>Eukaryota</taxon>
        <taxon>Fungi</taxon>
        <taxon>Dikarya</taxon>
        <taxon>Ascomycota</taxon>
        <taxon>Pezizomycotina</taxon>
        <taxon>Leotiomycetes</taxon>
        <taxon>Helotiales</taxon>
        <taxon>Drepanopezizaceae</taxon>
        <taxon>Drepanopeziza</taxon>
    </lineage>
</organism>
<dbReference type="InterPro" id="IPR006076">
    <property type="entry name" value="FAD-dep_OxRdtase"/>
</dbReference>
<dbReference type="PANTHER" id="PTHR11530">
    <property type="entry name" value="D-AMINO ACID OXIDASE"/>
    <property type="match status" value="1"/>
</dbReference>
<keyword evidence="3" id="KW-0285">Flavoprotein</keyword>
<evidence type="ECO:0000256" key="4">
    <source>
        <dbReference type="ARBA" id="ARBA00022827"/>
    </source>
</evidence>
<accession>K1X4R0</accession>
<dbReference type="PANTHER" id="PTHR11530:SF16">
    <property type="entry name" value="D-AMINO ACID OXIDASE (AFU_ORTHOLOGUE AFUA_5G11290)"/>
    <property type="match status" value="1"/>
</dbReference>
<dbReference type="Pfam" id="PF01266">
    <property type="entry name" value="DAO"/>
    <property type="match status" value="1"/>
</dbReference>
<dbReference type="GO" id="GO:0019478">
    <property type="term" value="P:D-amino acid catabolic process"/>
    <property type="evidence" value="ECO:0007669"/>
    <property type="project" value="TreeGrafter"/>
</dbReference>
<dbReference type="GO" id="GO:0003884">
    <property type="term" value="F:D-amino-acid oxidase activity"/>
    <property type="evidence" value="ECO:0007669"/>
    <property type="project" value="InterPro"/>
</dbReference>
<dbReference type="InterPro" id="IPR023209">
    <property type="entry name" value="DAO"/>
</dbReference>
<dbReference type="HOGENOM" id="CLU_539756_0_0_1"/>
<dbReference type="eggNOG" id="KOG3923">
    <property type="taxonomic scope" value="Eukaryota"/>
</dbReference>
<evidence type="ECO:0000256" key="5">
    <source>
        <dbReference type="ARBA" id="ARBA00023002"/>
    </source>
</evidence>
<feature type="domain" description="FAD dependent oxidoreductase" evidence="6">
    <location>
        <begin position="132"/>
        <end position="438"/>
    </location>
</feature>
<dbReference type="Gene3D" id="3.40.50.720">
    <property type="entry name" value="NAD(P)-binding Rossmann-like Domain"/>
    <property type="match status" value="1"/>
</dbReference>
<keyword evidence="5" id="KW-0560">Oxidoreductase</keyword>
<comment type="similarity">
    <text evidence="2">Belongs to the DAMOX/DASOX family.</text>
</comment>
<name>K1X4R0_MARBU</name>
<dbReference type="SUPFAM" id="SSF51971">
    <property type="entry name" value="Nucleotide-binding domain"/>
    <property type="match status" value="1"/>
</dbReference>
<evidence type="ECO:0000313" key="8">
    <source>
        <dbReference type="Proteomes" id="UP000006753"/>
    </source>
</evidence>
<dbReference type="Gene3D" id="3.30.9.10">
    <property type="entry name" value="D-Amino Acid Oxidase, subunit A, domain 2"/>
    <property type="match status" value="1"/>
</dbReference>
<dbReference type="STRING" id="1072389.K1X4R0"/>
<dbReference type="SUPFAM" id="SSF54373">
    <property type="entry name" value="FAD-linked reductases, C-terminal domain"/>
    <property type="match status" value="1"/>
</dbReference>
<sequence>MRGRRLSSRAVIHYQSLSVADAGEIHLLLCRSEEACGEAIHVACRLQDIDVVVLVVIAARDTANQKGASGLATVGFVGKAGQEWGSADERYRYSLDEVSQASSKAAFYSISDSAGARNLRYGSAPIAIMPNIVVVGAGVSGLTTALLLSRKGHSVTVIAKHMPGDYDIEYTSPWAGANYLPVSPQRDNRWEKKTWPELARLAEHVPEAGIHFQDAVVYNRLKDAHATTGQWFHELLSTRPWFASVVPGFRVLERSELPAAVDSGTLFTSVCINTAVYLPYLVSQCLKNGATVKREVISHIADAGALHSAGAADVVVNCTGLLACRLGGVMDPDVVPVRGQIVVVRNSPGGAMFTVSGTDDGDDEVSYVMQRAAGGGTILGGTYQEGHWESQVDPNQAIRIMKRAVEMCPQLTRGKGIEALSVGEAWGGLATTEEGRGEDGEGAAGWGVVMGARRAPWSWSKRFWEVRRSCDGREGDAKVGVDLLFEKTDNWSQIHFLEILGNFVA</sequence>
<dbReference type="GO" id="GO:0071949">
    <property type="term" value="F:FAD binding"/>
    <property type="evidence" value="ECO:0007669"/>
    <property type="project" value="InterPro"/>
</dbReference>
<evidence type="ECO:0000259" key="6">
    <source>
        <dbReference type="Pfam" id="PF01266"/>
    </source>
</evidence>